<dbReference type="PANTHER" id="PTHR41259">
    <property type="entry name" value="DOUBLE-STRAND BREAK REPAIR RAD50 ATPASE, PUTATIVE-RELATED"/>
    <property type="match status" value="1"/>
</dbReference>
<evidence type="ECO:0000256" key="1">
    <source>
        <dbReference type="SAM" id="Coils"/>
    </source>
</evidence>
<feature type="coiled-coil region" evidence="1">
    <location>
        <begin position="479"/>
        <end position="513"/>
    </location>
</feature>
<feature type="coiled-coil region" evidence="1">
    <location>
        <begin position="388"/>
        <end position="451"/>
    </location>
</feature>
<evidence type="ECO:0000313" key="3">
    <source>
        <dbReference type="EMBL" id="MEQ2510893.1"/>
    </source>
</evidence>
<dbReference type="Gene3D" id="3.40.50.300">
    <property type="entry name" value="P-loop containing nucleotide triphosphate hydrolases"/>
    <property type="match status" value="2"/>
</dbReference>
<keyword evidence="2" id="KW-0472">Membrane</keyword>
<keyword evidence="2" id="KW-0812">Transmembrane</keyword>
<dbReference type="SUPFAM" id="SSF52540">
    <property type="entry name" value="P-loop containing nucleoside triphosphate hydrolases"/>
    <property type="match status" value="1"/>
</dbReference>
<keyword evidence="1" id="KW-0175">Coiled coil</keyword>
<proteinExistence type="predicted"/>
<dbReference type="EMBL" id="JBBMFF010000200">
    <property type="protein sequence ID" value="MEQ2510893.1"/>
    <property type="molecule type" value="Genomic_DNA"/>
</dbReference>
<dbReference type="InterPro" id="IPR027417">
    <property type="entry name" value="P-loop_NTPase"/>
</dbReference>
<organism evidence="3 4">
    <name type="scientific">Faecousia intestinalis</name>
    <dbReference type="NCBI Taxonomy" id="3133167"/>
    <lineage>
        <taxon>Bacteria</taxon>
        <taxon>Bacillati</taxon>
        <taxon>Bacillota</taxon>
        <taxon>Clostridia</taxon>
        <taxon>Eubacteriales</taxon>
        <taxon>Oscillospiraceae</taxon>
        <taxon>Faecousia</taxon>
    </lineage>
</organism>
<evidence type="ECO:0000256" key="2">
    <source>
        <dbReference type="SAM" id="Phobius"/>
    </source>
</evidence>
<keyword evidence="2" id="KW-1133">Transmembrane helix</keyword>
<dbReference type="RefSeq" id="WP_349135583.1">
    <property type="nucleotide sequence ID" value="NZ_JBBMFF010000200.1"/>
</dbReference>
<keyword evidence="4" id="KW-1185">Reference proteome</keyword>
<gene>
    <name evidence="3" type="ORF">WMO66_06485</name>
</gene>
<reference evidence="3 4" key="1">
    <citation type="submission" date="2024-03" db="EMBL/GenBank/DDBJ databases">
        <title>Human intestinal bacterial collection.</title>
        <authorList>
            <person name="Pauvert C."/>
            <person name="Hitch T.C.A."/>
            <person name="Clavel T."/>
        </authorList>
    </citation>
    <scope>NUCLEOTIDE SEQUENCE [LARGE SCALE GENOMIC DNA]</scope>
    <source>
        <strain evidence="3 4">CLA-AA-H192</strain>
    </source>
</reference>
<accession>A0ABV1G657</accession>
<feature type="coiled-coil region" evidence="1">
    <location>
        <begin position="191"/>
        <end position="301"/>
    </location>
</feature>
<dbReference type="PANTHER" id="PTHR41259:SF1">
    <property type="entry name" value="DOUBLE-STRAND BREAK REPAIR RAD50 ATPASE, PUTATIVE-RELATED"/>
    <property type="match status" value="1"/>
</dbReference>
<dbReference type="Proteomes" id="UP001491552">
    <property type="component" value="Unassembled WGS sequence"/>
</dbReference>
<evidence type="ECO:0008006" key="5">
    <source>
        <dbReference type="Google" id="ProtNLM"/>
    </source>
</evidence>
<name>A0ABV1G657_9FIRM</name>
<evidence type="ECO:0000313" key="4">
    <source>
        <dbReference type="Proteomes" id="UP001491552"/>
    </source>
</evidence>
<feature type="coiled-coil region" evidence="1">
    <location>
        <begin position="539"/>
        <end position="603"/>
    </location>
</feature>
<comment type="caution">
    <text evidence="3">The sequence shown here is derived from an EMBL/GenBank/DDBJ whole genome shotgun (WGS) entry which is preliminary data.</text>
</comment>
<feature type="transmembrane region" description="Helical" evidence="2">
    <location>
        <begin position="358"/>
        <end position="391"/>
    </location>
</feature>
<protein>
    <recommendedName>
        <fullName evidence="5">Rad50/SbcC-type AAA domain-containing protein</fullName>
    </recommendedName>
</protein>
<sequence length="723" mass="78789">MILLQLRANFGKLHGTLTLHEGLNELCLPNEAGKSTWSAFLLAMLYGIDTRERATRENQNLPAKERYRPWDGSSMEGAIDLIWNGRAVTIERRSQGRTPMGVFRAYETESGTPVPELTAENCGRMLCGAERSVFERTAFVRQLGMAVSSDAQLEQRLSALVTTGEEGPSASALEKKLRDLKNKYTYRTGLLPRLQARRDELQAQLSALRAAQAEAMDLSAACAGAEAARSRLQDLRARIERAQAARRRAGLTELQERETALAARCAALAEQTAGLPDEQMLQLLARSLEDAAERLQTAQLDAAIGVKLPEKPEDLPGFAGCGPDEAAQRARDVQVQWNVLHAVRVPKKLPILLPCAAAMLAGAGLCFVSLPIGLAVAGAGLAAFVLSLVLLRRKAAQAERAAEQAEDLLRPFGTDDPAALSGLAARQGEARTQWQQARQAAERQQRLLEKAVTARQAELNDRIGAVARFAPGTQGLPAARSALRNARQLQEAAAAANRELESLHRQIAAMADIVGSAPADAAPDEEALRYDPADISRRLEQADEALASLRARLAHKRGQISAQGDAVRIEAELEQLGRRIADAEEANAAVELASEALRRADETLRARFSPQITAEAGHILAELTENKYPRVLLEPDMHLSVREADGQVMRPAAAMSCGTADQMYLALRLAMCRRLLPPDAPMVLDDALVNFDPVRTRAALRVLREEPRQILLFTCRPLTQEEE</sequence>